<name>A0A4Y9QZN7_9MICO</name>
<gene>
    <name evidence="6 9" type="primary">menD</name>
    <name evidence="9" type="ORF">E4M00_08225</name>
</gene>
<accession>A0A4Y9QZN7</accession>
<evidence type="ECO:0000256" key="5">
    <source>
        <dbReference type="ARBA" id="ARBA00023211"/>
    </source>
</evidence>
<comment type="function">
    <text evidence="6">Catalyzes the thiamine diphosphate-dependent decarboxylation of 2-oxoglutarate and the subsequent addition of the resulting succinic semialdehyde-thiamine pyrophosphate anion to isochorismate to yield 2-succinyl-5-enolpyruvyl-6-hydroxy-3-cyclohexene-1-carboxylate (SEPHCHC).</text>
</comment>
<dbReference type="NCBIfam" id="TIGR00173">
    <property type="entry name" value="menD"/>
    <property type="match status" value="1"/>
</dbReference>
<dbReference type="GO" id="GO:0009234">
    <property type="term" value="P:menaquinone biosynthetic process"/>
    <property type="evidence" value="ECO:0007669"/>
    <property type="project" value="UniProtKB-UniRule"/>
</dbReference>
<protein>
    <recommendedName>
        <fullName evidence="6">2-succinyl-5-enolpyruvyl-6-hydroxy-3-cyclohexene-1-carboxylate synthase</fullName>
        <shortName evidence="6">SEPHCHC synthase</shortName>
        <ecNumber evidence="6">2.2.1.9</ecNumber>
    </recommendedName>
    <alternativeName>
        <fullName evidence="6">Menaquinone biosynthesis protein MenD</fullName>
    </alternativeName>
</protein>
<dbReference type="HAMAP" id="MF_01659">
    <property type="entry name" value="MenD"/>
    <property type="match status" value="1"/>
</dbReference>
<evidence type="ECO:0000256" key="1">
    <source>
        <dbReference type="ARBA" id="ARBA00022679"/>
    </source>
</evidence>
<proteinExistence type="inferred from homology"/>
<keyword evidence="10" id="KW-1185">Reference proteome</keyword>
<dbReference type="InterPro" id="IPR012001">
    <property type="entry name" value="Thiamin_PyroP_enz_TPP-bd_dom"/>
</dbReference>
<dbReference type="InterPro" id="IPR004433">
    <property type="entry name" value="MenaQ_synth_MenD"/>
</dbReference>
<dbReference type="AlphaFoldDB" id="A0A4Y9QZN7"/>
<keyword evidence="4 6" id="KW-0786">Thiamine pyrophosphate</keyword>
<dbReference type="PANTHER" id="PTHR42916:SF1">
    <property type="entry name" value="PROTEIN PHYLLO, CHLOROPLASTIC"/>
    <property type="match status" value="1"/>
</dbReference>
<dbReference type="Gene3D" id="3.40.50.970">
    <property type="match status" value="2"/>
</dbReference>
<comment type="subunit">
    <text evidence="6">Homodimer.</text>
</comment>
<comment type="cofactor">
    <cofactor evidence="6">
        <name>Mg(2+)</name>
        <dbReference type="ChEBI" id="CHEBI:18420"/>
    </cofactor>
    <cofactor evidence="6">
        <name>Mn(2+)</name>
        <dbReference type="ChEBI" id="CHEBI:29035"/>
    </cofactor>
</comment>
<keyword evidence="5 6" id="KW-0464">Manganese</keyword>
<dbReference type="PANTHER" id="PTHR42916">
    <property type="entry name" value="2-SUCCINYL-5-ENOLPYRUVYL-6-HYDROXY-3-CYCLOHEXENE-1-CARBOXYLATE SYNTHASE"/>
    <property type="match status" value="1"/>
</dbReference>
<dbReference type="EC" id="2.2.1.9" evidence="6"/>
<evidence type="ECO:0000313" key="10">
    <source>
        <dbReference type="Proteomes" id="UP000298127"/>
    </source>
</evidence>
<keyword evidence="2 6" id="KW-0479">Metal-binding</keyword>
<dbReference type="PIRSF" id="PIRSF004983">
    <property type="entry name" value="MenD"/>
    <property type="match status" value="1"/>
</dbReference>
<dbReference type="InterPro" id="IPR029061">
    <property type="entry name" value="THDP-binding"/>
</dbReference>
<dbReference type="Proteomes" id="UP000298127">
    <property type="component" value="Unassembled WGS sequence"/>
</dbReference>
<dbReference type="SUPFAM" id="SSF52518">
    <property type="entry name" value="Thiamin diphosphate-binding fold (THDP-binding)"/>
    <property type="match status" value="2"/>
</dbReference>
<dbReference type="CDD" id="cd07037">
    <property type="entry name" value="TPP_PYR_MenD"/>
    <property type="match status" value="1"/>
</dbReference>
<dbReference type="CDD" id="cd02009">
    <property type="entry name" value="TPP_SHCHC_synthase"/>
    <property type="match status" value="1"/>
</dbReference>
<organism evidence="9 10">
    <name type="scientific">Orlajensenia leifsoniae</name>
    <dbReference type="NCBI Taxonomy" id="2561933"/>
    <lineage>
        <taxon>Bacteria</taxon>
        <taxon>Bacillati</taxon>
        <taxon>Actinomycetota</taxon>
        <taxon>Actinomycetes</taxon>
        <taxon>Micrococcales</taxon>
        <taxon>Microbacteriaceae</taxon>
        <taxon>Orlajensenia</taxon>
    </lineage>
</organism>
<dbReference type="GO" id="GO:0070204">
    <property type="term" value="F:2-succinyl-5-enolpyruvyl-6-hydroxy-3-cyclohexene-1-carboxylic-acid synthase activity"/>
    <property type="evidence" value="ECO:0007669"/>
    <property type="project" value="UniProtKB-UniRule"/>
</dbReference>
<evidence type="ECO:0000256" key="2">
    <source>
        <dbReference type="ARBA" id="ARBA00022723"/>
    </source>
</evidence>
<dbReference type="Gene3D" id="3.40.50.1220">
    <property type="entry name" value="TPP-binding domain"/>
    <property type="match status" value="1"/>
</dbReference>
<comment type="cofactor">
    <cofactor evidence="6">
        <name>thiamine diphosphate</name>
        <dbReference type="ChEBI" id="CHEBI:58937"/>
    </cofactor>
    <text evidence="6">Binds 1 thiamine pyrophosphate per subunit.</text>
</comment>
<reference evidence="9 10" key="1">
    <citation type="journal article" date="2018" name="J. Microbiol.">
        <title>Leifsonia flava sp. nov., a novel actinobacterium isolated from the rhizosphere of Aquilegia viridiflora.</title>
        <authorList>
            <person name="Cai Y."/>
            <person name="Tao W.Z."/>
            <person name="Ma Y.J."/>
            <person name="Cheng J."/>
            <person name="Zhang M.Y."/>
            <person name="Zhang Y.X."/>
        </authorList>
    </citation>
    <scope>NUCLEOTIDE SEQUENCE [LARGE SCALE GENOMIC DNA]</scope>
    <source>
        <strain evidence="9 10">SYP-B2174</strain>
    </source>
</reference>
<keyword evidence="6" id="KW-0474">Menaquinone biosynthesis</keyword>
<dbReference type="GO" id="GO:0000287">
    <property type="term" value="F:magnesium ion binding"/>
    <property type="evidence" value="ECO:0007669"/>
    <property type="project" value="UniProtKB-UniRule"/>
</dbReference>
<keyword evidence="3 6" id="KW-0460">Magnesium</keyword>
<dbReference type="Pfam" id="PF02776">
    <property type="entry name" value="TPP_enzyme_N"/>
    <property type="match status" value="1"/>
</dbReference>
<evidence type="ECO:0000256" key="4">
    <source>
        <dbReference type="ARBA" id="ARBA00023052"/>
    </source>
</evidence>
<dbReference type="RefSeq" id="WP_135120037.1">
    <property type="nucleotide sequence ID" value="NZ_SPQZ01000003.1"/>
</dbReference>
<evidence type="ECO:0000256" key="3">
    <source>
        <dbReference type="ARBA" id="ARBA00022842"/>
    </source>
</evidence>
<dbReference type="GO" id="GO:0030976">
    <property type="term" value="F:thiamine pyrophosphate binding"/>
    <property type="evidence" value="ECO:0007669"/>
    <property type="project" value="UniProtKB-UniRule"/>
</dbReference>
<comment type="catalytic activity">
    <reaction evidence="6">
        <text>isochorismate + 2-oxoglutarate + H(+) = 5-enolpyruvoyl-6-hydroxy-2-succinyl-cyclohex-3-ene-1-carboxylate + CO2</text>
        <dbReference type="Rhea" id="RHEA:25593"/>
        <dbReference type="ChEBI" id="CHEBI:15378"/>
        <dbReference type="ChEBI" id="CHEBI:16526"/>
        <dbReference type="ChEBI" id="CHEBI:16810"/>
        <dbReference type="ChEBI" id="CHEBI:29780"/>
        <dbReference type="ChEBI" id="CHEBI:58818"/>
        <dbReference type="EC" id="2.2.1.9"/>
    </reaction>
</comment>
<feature type="compositionally biased region" description="Low complexity" evidence="7">
    <location>
        <begin position="201"/>
        <end position="216"/>
    </location>
</feature>
<feature type="region of interest" description="Disordered" evidence="7">
    <location>
        <begin position="187"/>
        <end position="216"/>
    </location>
</feature>
<comment type="pathway">
    <text evidence="6">Quinol/quinone metabolism; menaquinone biosynthesis.</text>
</comment>
<comment type="pathway">
    <text evidence="6">Quinol/quinone metabolism; 1,4-dihydroxy-2-naphthoate biosynthesis; 1,4-dihydroxy-2-naphthoate from chorismate: step 2/7.</text>
</comment>
<keyword evidence="1 6" id="KW-0808">Transferase</keyword>
<sequence length="578" mass="59663">MPEAPAPVSESPASDAAFALLESFARLGVLDVVVCPGSRSQALALAAAALADAGVLRLHVRLDERGAGFLALGLGIETGVPALVVTTSGTAVANLHPAVLEAHHSRVPLVVLSADRPVELRGIRANQTTVQPGMFGGAVRLEADVDAPVGAGDVAAVSSLAARAIAAATDASNPGPVHLNLQYREPLSSGAPRSEGATTHAPAVDAPAPAPAPDAAVVPDAASDALVLSQGPRTVIIAGHGAGEQAEAVARAGGWPLLAELSSGARFGPQLVVSYRELLADEDFGGRVERAVVFGHPTLSREVPALLRREGVATIVVNPTAAEGYDPGHSAVFAPAVRVEAHEQTTDERRWIGRWVATSRALRDAAIEAGTDSLVPLGSGVDARREFLKVELAAVKKAIDRRMLVEALWSATWPHDRLMFGASRLIRDADRAVPGKRIRVHSNRGLAGIDGTVSTALGIAVASQAGGAPGVTRVLLGDLTLLHDAGSLLIGTGEVRPRVLLVVGNDGGGTIFDTLEVAASAPRDAFDRVLYTPQSADLSALAAAYGWEYRRAENQGRLTDALTAPVTGPTILEVPLPR</sequence>
<feature type="domain" description="Thiamine pyrophosphate enzyme N-terminal TPP-binding" evidence="8">
    <location>
        <begin position="16"/>
        <end position="127"/>
    </location>
</feature>
<evidence type="ECO:0000256" key="6">
    <source>
        <dbReference type="HAMAP-Rule" id="MF_01659"/>
    </source>
</evidence>
<dbReference type="UniPathway" id="UPA00079"/>
<comment type="caution">
    <text evidence="9">The sequence shown here is derived from an EMBL/GenBank/DDBJ whole genome shotgun (WGS) entry which is preliminary data.</text>
</comment>
<evidence type="ECO:0000256" key="7">
    <source>
        <dbReference type="SAM" id="MobiDB-lite"/>
    </source>
</evidence>
<dbReference type="EMBL" id="SPQZ01000003">
    <property type="protein sequence ID" value="TFV98024.1"/>
    <property type="molecule type" value="Genomic_DNA"/>
</dbReference>
<evidence type="ECO:0000259" key="8">
    <source>
        <dbReference type="Pfam" id="PF02776"/>
    </source>
</evidence>
<evidence type="ECO:0000313" key="9">
    <source>
        <dbReference type="EMBL" id="TFV98024.1"/>
    </source>
</evidence>
<dbReference type="UniPathway" id="UPA01057">
    <property type="reaction ID" value="UER00164"/>
</dbReference>
<comment type="similarity">
    <text evidence="6">Belongs to the TPP enzyme family. MenD subfamily.</text>
</comment>
<dbReference type="GO" id="GO:0030145">
    <property type="term" value="F:manganese ion binding"/>
    <property type="evidence" value="ECO:0007669"/>
    <property type="project" value="UniProtKB-UniRule"/>
</dbReference>